<evidence type="ECO:0000313" key="2">
    <source>
        <dbReference type="Proteomes" id="UP000256220"/>
    </source>
</evidence>
<protein>
    <submittedName>
        <fullName evidence="1">Uncharacterized protein</fullName>
    </submittedName>
</protein>
<evidence type="ECO:0000313" key="1">
    <source>
        <dbReference type="EMBL" id="KFU77758.1"/>
    </source>
</evidence>
<keyword evidence="2" id="KW-1185">Reference proteome</keyword>
<dbReference type="Proteomes" id="UP000256220">
    <property type="component" value="Unassembled WGS sequence"/>
</dbReference>
<dbReference type="AlphaFoldDB" id="A0A2P2FM05"/>
<gene>
    <name evidence="1" type="ORF">BB31_29260</name>
</gene>
<organism evidence="1 2">
    <name type="scientific">Amycolatopsis lurida NRRL 2430</name>
    <dbReference type="NCBI Taxonomy" id="1460371"/>
    <lineage>
        <taxon>Bacteria</taxon>
        <taxon>Bacillati</taxon>
        <taxon>Actinomycetota</taxon>
        <taxon>Actinomycetes</taxon>
        <taxon>Pseudonocardiales</taxon>
        <taxon>Pseudonocardiaceae</taxon>
        <taxon>Amycolatopsis</taxon>
    </lineage>
</organism>
<comment type="caution">
    <text evidence="1">The sequence shown here is derived from an EMBL/GenBank/DDBJ whole genome shotgun (WGS) entry which is preliminary data.</text>
</comment>
<dbReference type="EMBL" id="JFBM01000030">
    <property type="protein sequence ID" value="KFU77758.1"/>
    <property type="molecule type" value="Genomic_DNA"/>
</dbReference>
<reference evidence="1 2" key="1">
    <citation type="journal article" date="2014" name="Genome Announc.">
        <title>Draft Genome Sequence of Amycolatopsis lurida NRRL 2430, Producer of the Glycopeptide Family Antibiotic Ristocetin.</title>
        <authorList>
            <person name="Kwun M.J."/>
            <person name="Hong H.J."/>
        </authorList>
    </citation>
    <scope>NUCLEOTIDE SEQUENCE [LARGE SCALE GENOMIC DNA]</scope>
    <source>
        <strain evidence="1 2">NRRL 2430</strain>
    </source>
</reference>
<accession>A0A2P2FM05</accession>
<dbReference type="RefSeq" id="WP_034317512.1">
    <property type="nucleotide sequence ID" value="NZ_JFBM01000030.1"/>
</dbReference>
<proteinExistence type="predicted"/>
<name>A0A2P2FM05_AMYLU</name>
<sequence>MTPDWLTALAATLGPATGALTGLLAARRAIRTARTTADHQALAELHAGYQALLKDRATHTRDVLAELTAVKTELSAVRQENARLLLEVGALRAQMNRPPEGPPTP</sequence>